<reference evidence="2" key="1">
    <citation type="journal article" date="2019" name="Int. J. Syst. Evol. Microbiol.">
        <title>The Global Catalogue of Microorganisms (GCM) 10K type strain sequencing project: providing services to taxonomists for standard genome sequencing and annotation.</title>
        <authorList>
            <consortium name="The Broad Institute Genomics Platform"/>
            <consortium name="The Broad Institute Genome Sequencing Center for Infectious Disease"/>
            <person name="Wu L."/>
            <person name="Ma J."/>
        </authorList>
    </citation>
    <scope>NUCLEOTIDE SEQUENCE [LARGE SCALE GENOMIC DNA]</scope>
    <source>
        <strain evidence="2">CCUG 39402</strain>
    </source>
</reference>
<protein>
    <submittedName>
        <fullName evidence="1">Uncharacterized protein</fullName>
    </submittedName>
</protein>
<dbReference type="EMBL" id="JBHSRS010000018">
    <property type="protein sequence ID" value="MFC6281901.1"/>
    <property type="molecule type" value="Genomic_DNA"/>
</dbReference>
<keyword evidence="2" id="KW-1185">Reference proteome</keyword>
<dbReference type="Proteomes" id="UP001596270">
    <property type="component" value="Unassembled WGS sequence"/>
</dbReference>
<sequence>MNSLFAQIVRLMPFAPATGASDGQGVAQNLMERAEARAGRNPQQAQELRSAACAYLSVVR</sequence>
<dbReference type="RefSeq" id="WP_377413505.1">
    <property type="nucleotide sequence ID" value="NZ_JBHSRS010000018.1"/>
</dbReference>
<comment type="caution">
    <text evidence="1">The sequence shown here is derived from an EMBL/GenBank/DDBJ whole genome shotgun (WGS) entry which is preliminary data.</text>
</comment>
<proteinExistence type="predicted"/>
<evidence type="ECO:0000313" key="2">
    <source>
        <dbReference type="Proteomes" id="UP001596270"/>
    </source>
</evidence>
<accession>A0ABW1TZL4</accession>
<name>A0ABW1TZL4_9BURK</name>
<gene>
    <name evidence="1" type="ORF">ACFQND_11715</name>
</gene>
<evidence type="ECO:0000313" key="1">
    <source>
        <dbReference type="EMBL" id="MFC6281901.1"/>
    </source>
</evidence>
<organism evidence="1 2">
    <name type="scientific">Polaromonas aquatica</name>
    <dbReference type="NCBI Taxonomy" id="332657"/>
    <lineage>
        <taxon>Bacteria</taxon>
        <taxon>Pseudomonadati</taxon>
        <taxon>Pseudomonadota</taxon>
        <taxon>Betaproteobacteria</taxon>
        <taxon>Burkholderiales</taxon>
        <taxon>Comamonadaceae</taxon>
        <taxon>Polaromonas</taxon>
    </lineage>
</organism>